<dbReference type="Pfam" id="PF01648">
    <property type="entry name" value="ACPS"/>
    <property type="match status" value="1"/>
</dbReference>
<dbReference type="AlphaFoldDB" id="A0A2V1JWJ4"/>
<proteinExistence type="inferred from homology"/>
<accession>A0A2V1JWJ4</accession>
<dbReference type="PANTHER" id="PTHR12215">
    <property type="entry name" value="PHOSPHOPANTETHEINE TRANSFERASE"/>
    <property type="match status" value="1"/>
</dbReference>
<dbReference type="GO" id="GO:0019878">
    <property type="term" value="P:lysine biosynthetic process via aminoadipic acid"/>
    <property type="evidence" value="ECO:0007669"/>
    <property type="project" value="TreeGrafter"/>
</dbReference>
<dbReference type="GO" id="GO:0008897">
    <property type="term" value="F:holo-[acyl-carrier-protein] synthase activity"/>
    <property type="evidence" value="ECO:0007669"/>
    <property type="project" value="InterPro"/>
</dbReference>
<dbReference type="Gene3D" id="3.90.470.20">
    <property type="entry name" value="4'-phosphopantetheinyl transferase domain"/>
    <property type="match status" value="1"/>
</dbReference>
<dbReference type="PANTHER" id="PTHR12215:SF10">
    <property type="entry name" value="L-AMINOADIPATE-SEMIALDEHYDE DEHYDROGENASE-PHOSPHOPANTETHEINYL TRANSFERASE"/>
    <property type="match status" value="1"/>
</dbReference>
<dbReference type="EMBL" id="QETA01000004">
    <property type="protein sequence ID" value="PWF22612.1"/>
    <property type="molecule type" value="Genomic_DNA"/>
</dbReference>
<dbReference type="RefSeq" id="WP_109062137.1">
    <property type="nucleotide sequence ID" value="NZ_QETA01000004.1"/>
</dbReference>
<dbReference type="InterPro" id="IPR008278">
    <property type="entry name" value="4-PPantetheinyl_Trfase_dom"/>
</dbReference>
<protein>
    <recommendedName>
        <fullName evidence="3">4'-phosphopantetheinyl transferase domain-containing protein</fullName>
    </recommendedName>
</protein>
<dbReference type="InterPro" id="IPR050559">
    <property type="entry name" value="P-Pant_transferase_sf"/>
</dbReference>
<name>A0A2V1JWJ4_9BURK</name>
<keyword evidence="5" id="KW-1185">Reference proteome</keyword>
<comment type="similarity">
    <text evidence="1">Belongs to the P-Pant transferase superfamily. Gsp/Sfp/HetI/AcpT family.</text>
</comment>
<evidence type="ECO:0000313" key="5">
    <source>
        <dbReference type="Proteomes" id="UP000245212"/>
    </source>
</evidence>
<comment type="caution">
    <text evidence="4">The sequence shown here is derived from an EMBL/GenBank/DDBJ whole genome shotgun (WGS) entry which is preliminary data.</text>
</comment>
<keyword evidence="2" id="KW-0808">Transferase</keyword>
<sequence>MAMRITLLRCLELRVQVGLLAWADLDEAIIDMAWRHLPAEDVAVIRRYRHEADRLRSLGARVALAWMWAQQGGLEGPSVRVAHARAGGRSVTDGNPAWPMLSRLRKDPHGRPWLDAQGSNGMPSIGFSHAGAWSVCAVSLTGGRIGVDIEQQPADPAGMDSIFSADEHGRLRTAASAGVAANRALLKGWTIKEAALKAVGRGFLAAPQAWQIGPEWPAMEEGMGTIQGPQDSARWCHLESPSGYVLTVARLD</sequence>
<evidence type="ECO:0000256" key="2">
    <source>
        <dbReference type="ARBA" id="ARBA00022679"/>
    </source>
</evidence>
<organism evidence="4 5">
    <name type="scientific">Corticimicrobacter populi</name>
    <dbReference type="NCBI Taxonomy" id="2175229"/>
    <lineage>
        <taxon>Bacteria</taxon>
        <taxon>Pseudomonadati</taxon>
        <taxon>Pseudomonadota</taxon>
        <taxon>Betaproteobacteria</taxon>
        <taxon>Burkholderiales</taxon>
        <taxon>Alcaligenaceae</taxon>
        <taxon>Corticimicrobacter</taxon>
    </lineage>
</organism>
<dbReference type="Proteomes" id="UP000245212">
    <property type="component" value="Unassembled WGS sequence"/>
</dbReference>
<evidence type="ECO:0000259" key="3">
    <source>
        <dbReference type="Pfam" id="PF01648"/>
    </source>
</evidence>
<evidence type="ECO:0000256" key="1">
    <source>
        <dbReference type="ARBA" id="ARBA00010990"/>
    </source>
</evidence>
<reference evidence="5" key="1">
    <citation type="submission" date="2018-05" db="EMBL/GenBank/DDBJ databases">
        <authorList>
            <person name="Li Y."/>
        </authorList>
    </citation>
    <scope>NUCLEOTIDE SEQUENCE [LARGE SCALE GENOMIC DNA]</scope>
    <source>
        <strain evidence="5">3d-2-2</strain>
    </source>
</reference>
<dbReference type="GO" id="GO:0000287">
    <property type="term" value="F:magnesium ion binding"/>
    <property type="evidence" value="ECO:0007669"/>
    <property type="project" value="InterPro"/>
</dbReference>
<dbReference type="GO" id="GO:0005829">
    <property type="term" value="C:cytosol"/>
    <property type="evidence" value="ECO:0007669"/>
    <property type="project" value="TreeGrafter"/>
</dbReference>
<feature type="domain" description="4'-phosphopantetheinyl transferase" evidence="3">
    <location>
        <begin position="144"/>
        <end position="249"/>
    </location>
</feature>
<evidence type="ECO:0000313" key="4">
    <source>
        <dbReference type="EMBL" id="PWF22612.1"/>
    </source>
</evidence>
<dbReference type="SUPFAM" id="SSF56214">
    <property type="entry name" value="4'-phosphopantetheinyl transferase"/>
    <property type="match status" value="2"/>
</dbReference>
<gene>
    <name evidence="4" type="ORF">DD235_11060</name>
</gene>
<dbReference type="InterPro" id="IPR037143">
    <property type="entry name" value="4-PPantetheinyl_Trfase_dom_sf"/>
</dbReference>